<dbReference type="EC" id="2.7.7.72" evidence="10"/>
<accession>A0A0Q9YFS9</accession>
<evidence type="ECO:0000256" key="4">
    <source>
        <dbReference type="ARBA" id="ARBA00022723"/>
    </source>
</evidence>
<feature type="binding site" evidence="10">
    <location>
        <position position="90"/>
    </location>
    <ligand>
        <name>CTP</name>
        <dbReference type="ChEBI" id="CHEBI:37563"/>
    </ligand>
</feature>
<dbReference type="AlphaFoldDB" id="A0A0Q9YFS9"/>
<evidence type="ECO:0000313" key="12">
    <source>
        <dbReference type="EMBL" id="KRG19405.1"/>
    </source>
</evidence>
<feature type="binding site" evidence="10">
    <location>
        <position position="11"/>
    </location>
    <ligand>
        <name>ATP</name>
        <dbReference type="ChEBI" id="CHEBI:30616"/>
    </ligand>
</feature>
<name>A0A0Q9YFS9_9GAMM</name>
<comment type="cofactor">
    <cofactor evidence="10">
        <name>Mg(2+)</name>
        <dbReference type="ChEBI" id="CHEBI:18420"/>
    </cofactor>
    <text evidence="10">Magnesium is required for nucleotidyltransferase activity.</text>
</comment>
<dbReference type="InterPro" id="IPR002646">
    <property type="entry name" value="PolA_pol_head_dom"/>
</dbReference>
<dbReference type="GO" id="GO:0005524">
    <property type="term" value="F:ATP binding"/>
    <property type="evidence" value="ECO:0007669"/>
    <property type="project" value="UniProtKB-UniRule"/>
</dbReference>
<evidence type="ECO:0000256" key="1">
    <source>
        <dbReference type="ARBA" id="ARBA00022679"/>
    </source>
</evidence>
<dbReference type="OrthoDB" id="9805698at2"/>
<evidence type="ECO:0000256" key="7">
    <source>
        <dbReference type="ARBA" id="ARBA00022840"/>
    </source>
</evidence>
<dbReference type="InterPro" id="IPR032828">
    <property type="entry name" value="PolyA_RNA-bd"/>
</dbReference>
<comment type="catalytic activity">
    <reaction evidence="10">
        <text>a tRNA with a 3' CCA end + 2 CTP + ATP = a tRNA with a 3' CCACCA end + 3 diphosphate</text>
        <dbReference type="Rhea" id="RHEA:76235"/>
        <dbReference type="Rhea" id="RHEA-COMP:10468"/>
        <dbReference type="Rhea" id="RHEA-COMP:18655"/>
        <dbReference type="ChEBI" id="CHEBI:30616"/>
        <dbReference type="ChEBI" id="CHEBI:33019"/>
        <dbReference type="ChEBI" id="CHEBI:37563"/>
        <dbReference type="ChEBI" id="CHEBI:83071"/>
        <dbReference type="ChEBI" id="CHEBI:195187"/>
    </reaction>
</comment>
<comment type="subunit">
    <text evidence="10">Monomer. Can also form homodimers and oligomers.</text>
</comment>
<evidence type="ECO:0000256" key="5">
    <source>
        <dbReference type="ARBA" id="ARBA00022741"/>
    </source>
</evidence>
<dbReference type="Gene3D" id="1.10.3090.10">
    <property type="entry name" value="cca-adding enzyme, domain 2"/>
    <property type="match status" value="1"/>
</dbReference>
<reference evidence="12" key="1">
    <citation type="submission" date="2015-09" db="EMBL/GenBank/DDBJ databases">
        <title>Draft Genome Sequences of Two Novel Amoeba-resistant Intranuclear Bacteria, Candidatus Berkiella cookevillensis and Candidatus Berkiella aquae.</title>
        <authorList>
            <person name="Mehari Y.T."/>
            <person name="Arivett B.A."/>
            <person name="Farone A.L."/>
            <person name="Gunderson J.H."/>
            <person name="Farone M.B."/>
        </authorList>
    </citation>
    <scope>NUCLEOTIDE SEQUENCE [LARGE SCALE GENOMIC DNA]</scope>
    <source>
        <strain evidence="12">HT99</strain>
    </source>
</reference>
<dbReference type="GO" id="GO:0000049">
    <property type="term" value="F:tRNA binding"/>
    <property type="evidence" value="ECO:0007669"/>
    <property type="project" value="UniProtKB-UniRule"/>
</dbReference>
<dbReference type="EMBL" id="LKAJ02000001">
    <property type="protein sequence ID" value="MCS5709841.1"/>
    <property type="molecule type" value="Genomic_DNA"/>
</dbReference>
<dbReference type="SUPFAM" id="SSF81891">
    <property type="entry name" value="Poly A polymerase C-terminal region-like"/>
    <property type="match status" value="1"/>
</dbReference>
<gene>
    <name evidence="12" type="primary">cca_2</name>
    <name evidence="10" type="synonym">cca</name>
    <name evidence="13" type="ORF">HT99x_000215</name>
    <name evidence="12" type="ORF">HT99x_02779</name>
</gene>
<feature type="binding site" evidence="10">
    <location>
        <position position="139"/>
    </location>
    <ligand>
        <name>ATP</name>
        <dbReference type="ChEBI" id="CHEBI:30616"/>
    </ligand>
</feature>
<keyword evidence="4 10" id="KW-0479">Metal-binding</keyword>
<dbReference type="Proteomes" id="UP000051497">
    <property type="component" value="Unassembled WGS sequence"/>
</dbReference>
<keyword evidence="7 10" id="KW-0067">ATP-binding</keyword>
<dbReference type="PANTHER" id="PTHR47545">
    <property type="entry name" value="MULTIFUNCTIONAL CCA PROTEIN"/>
    <property type="match status" value="1"/>
</dbReference>
<comment type="miscellaneous">
    <text evidence="10">A single active site specifically recognizes both ATP and CTP and is responsible for their addition.</text>
</comment>
<evidence type="ECO:0000256" key="10">
    <source>
        <dbReference type="HAMAP-Rule" id="MF_01261"/>
    </source>
</evidence>
<dbReference type="GO" id="GO:0016791">
    <property type="term" value="F:phosphatase activity"/>
    <property type="evidence" value="ECO:0007669"/>
    <property type="project" value="UniProtKB-UniRule"/>
</dbReference>
<dbReference type="Pfam" id="PF01966">
    <property type="entry name" value="HD"/>
    <property type="match status" value="1"/>
</dbReference>
<dbReference type="GO" id="GO:0004112">
    <property type="term" value="F:cyclic-nucleotide phosphodiesterase activity"/>
    <property type="evidence" value="ECO:0007669"/>
    <property type="project" value="UniProtKB-UniRule"/>
</dbReference>
<dbReference type="PANTHER" id="PTHR47545:SF1">
    <property type="entry name" value="MULTIFUNCTIONAL CCA PROTEIN"/>
    <property type="match status" value="1"/>
</dbReference>
<dbReference type="PIRSF" id="PIRSF000813">
    <property type="entry name" value="CCA_bact"/>
    <property type="match status" value="1"/>
</dbReference>
<organism evidence="12">
    <name type="scientific">Candidatus Berkiella aquae</name>
    <dbReference type="NCBI Taxonomy" id="295108"/>
    <lineage>
        <taxon>Bacteria</taxon>
        <taxon>Pseudomonadati</taxon>
        <taxon>Pseudomonadota</taxon>
        <taxon>Gammaproteobacteria</taxon>
        <taxon>Candidatus Berkiellales</taxon>
        <taxon>Candidatus Berkiellaceae</taxon>
        <taxon>Candidatus Berkiella</taxon>
    </lineage>
</organism>
<keyword evidence="3 10" id="KW-0548">Nucleotidyltransferase</keyword>
<dbReference type="Pfam" id="PF12627">
    <property type="entry name" value="PolyA_pol_RNAbd"/>
    <property type="match status" value="1"/>
</dbReference>
<dbReference type="GO" id="GO:0042245">
    <property type="term" value="P:RNA repair"/>
    <property type="evidence" value="ECO:0007669"/>
    <property type="project" value="UniProtKB-KW"/>
</dbReference>
<dbReference type="InterPro" id="IPR043519">
    <property type="entry name" value="NT_sf"/>
</dbReference>
<evidence type="ECO:0000256" key="8">
    <source>
        <dbReference type="ARBA" id="ARBA00022842"/>
    </source>
</evidence>
<dbReference type="NCBIfam" id="NF008137">
    <property type="entry name" value="PRK10885.1"/>
    <property type="match status" value="1"/>
</dbReference>
<keyword evidence="9 10" id="KW-0694">RNA-binding</keyword>
<evidence type="ECO:0000256" key="9">
    <source>
        <dbReference type="ARBA" id="ARBA00022884"/>
    </source>
</evidence>
<sequence length="410" mass="45716">MKTYLVGGAVRDELLGLNVTERDWVVVGAKAQELLDLGFINVGKSFPVFLHPVTKEEYALARIERKTAGGYHGFDFDISHVTLEEDLMRRDLTINAMAKSESGEIIDPYGGQQDLQQKLLRHVSPAFIEDPVRVLRVARFAARYAQLGFTVAPQTMMLMQKMVKQGEIDYLVKERIWKEMQRALTEPNPVAFIQVLRESGALKVILPEVDALYGVPQSPTSHPEIDTGVHTELVLAQATRLSQDPQIRFAALLHDLGKALTPAEYLPKHPQHELKSAQLVKQLCERLHVPKEYQGLAEIVARYHGDCYSAPSLSASALLDLLERCDAFRRPARFMQMIIACTADFKGRPGFEDKEYPPGKILEEAFYAAKDLDLSQAIAKLPDKSGLVIADTIKALRVAAIANALKIAIH</sequence>
<reference evidence="13" key="2">
    <citation type="journal article" date="2016" name="Genome Announc.">
        <title>Draft Genome Sequences of Two Novel Amoeba-Resistant Intranuclear Bacteria, 'Candidatus Berkiella cookevillensis' and 'Candidatus Berkiella aquae'.</title>
        <authorList>
            <person name="Mehari Y.T."/>
            <person name="Arivett B.A."/>
            <person name="Farone A.L."/>
            <person name="Gunderson J.H."/>
            <person name="Farone M.B."/>
        </authorList>
    </citation>
    <scope>NUCLEOTIDE SEQUENCE</scope>
    <source>
        <strain evidence="13">HT99</strain>
    </source>
</reference>
<dbReference type="Gene3D" id="3.30.460.10">
    <property type="entry name" value="Beta Polymerase, domain 2"/>
    <property type="match status" value="1"/>
</dbReference>
<feature type="binding site" evidence="10">
    <location>
        <position position="90"/>
    </location>
    <ligand>
        <name>ATP</name>
        <dbReference type="ChEBI" id="CHEBI:30616"/>
    </ligand>
</feature>
<feature type="binding site" evidence="10">
    <location>
        <position position="136"/>
    </location>
    <ligand>
        <name>CTP</name>
        <dbReference type="ChEBI" id="CHEBI:37563"/>
    </ligand>
</feature>
<evidence type="ECO:0000259" key="11">
    <source>
        <dbReference type="PROSITE" id="PS51831"/>
    </source>
</evidence>
<dbReference type="PROSITE" id="PS51831">
    <property type="entry name" value="HD"/>
    <property type="match status" value="1"/>
</dbReference>
<dbReference type="Pfam" id="PF01743">
    <property type="entry name" value="PolyA_pol"/>
    <property type="match status" value="1"/>
</dbReference>
<comment type="similarity">
    <text evidence="10">Belongs to the tRNA nucleotidyltransferase/poly(A) polymerase family. Bacterial CCA-adding enzyme type 1 subfamily.</text>
</comment>
<feature type="binding site" evidence="10">
    <location>
        <position position="136"/>
    </location>
    <ligand>
        <name>ATP</name>
        <dbReference type="ChEBI" id="CHEBI:30616"/>
    </ligand>
</feature>
<evidence type="ECO:0000313" key="14">
    <source>
        <dbReference type="Proteomes" id="UP000051497"/>
    </source>
</evidence>
<keyword evidence="5 10" id="KW-0547">Nucleotide-binding</keyword>
<keyword evidence="2 10" id="KW-0819">tRNA processing</keyword>
<keyword evidence="1 10" id="KW-0808">Transferase</keyword>
<comment type="function">
    <text evidence="10">Catalyzes the addition and repair of the essential 3'-terminal CCA sequence in tRNAs without using a nucleic acid template. Adds these three nucleotides in the order of C, C, and A to the tRNA nucleotide-73, using CTP and ATP as substrates and producing inorganic pyrophosphate. tRNA 3'-terminal CCA addition is required both for tRNA processing and repair. Also involved in tRNA surveillance by mediating tandem CCA addition to generate a CCACCA at the 3' terminus of unstable tRNAs. While stable tRNAs receive only 3'-terminal CCA, unstable tRNAs are marked with CCACCA and rapidly degraded.</text>
</comment>
<dbReference type="InterPro" id="IPR012006">
    <property type="entry name" value="CCA_bact"/>
</dbReference>
<keyword evidence="6 10" id="KW-0692">RNA repair</keyword>
<feature type="binding site" evidence="10">
    <location>
        <position position="139"/>
    </location>
    <ligand>
        <name>CTP</name>
        <dbReference type="ChEBI" id="CHEBI:37563"/>
    </ligand>
</feature>
<dbReference type="GO" id="GO:0001680">
    <property type="term" value="P:tRNA 3'-terminal CCA addition"/>
    <property type="evidence" value="ECO:0007669"/>
    <property type="project" value="UniProtKB-UniRule"/>
</dbReference>
<evidence type="ECO:0000256" key="6">
    <source>
        <dbReference type="ARBA" id="ARBA00022800"/>
    </source>
</evidence>
<dbReference type="CDD" id="cd05398">
    <property type="entry name" value="NT_ClassII-CCAase"/>
    <property type="match status" value="1"/>
</dbReference>
<comment type="cofactor">
    <cofactor evidence="10">
        <name>Ni(2+)</name>
        <dbReference type="ChEBI" id="CHEBI:49786"/>
    </cofactor>
    <text evidence="10">Nickel for phosphatase activity.</text>
</comment>
<feature type="binding site" evidence="10">
    <location>
        <position position="8"/>
    </location>
    <ligand>
        <name>ATP</name>
        <dbReference type="ChEBI" id="CHEBI:30616"/>
    </ligand>
</feature>
<dbReference type="GO" id="GO:0000287">
    <property type="term" value="F:magnesium ion binding"/>
    <property type="evidence" value="ECO:0007669"/>
    <property type="project" value="UniProtKB-UniRule"/>
</dbReference>
<feature type="domain" description="HD" evidence="11">
    <location>
        <begin position="227"/>
        <end position="328"/>
    </location>
</feature>
<dbReference type="EC" id="3.1.4.-" evidence="10"/>
<dbReference type="PATRIC" id="fig|1590043.3.peg.2826"/>
<dbReference type="EC" id="3.1.3.-" evidence="10"/>
<dbReference type="EMBL" id="LKAJ01000016">
    <property type="protein sequence ID" value="KRG19405.1"/>
    <property type="molecule type" value="Genomic_DNA"/>
</dbReference>
<dbReference type="HAMAP" id="MF_01262">
    <property type="entry name" value="CCA_bact_type2"/>
    <property type="match status" value="1"/>
</dbReference>
<keyword evidence="10 13" id="KW-0378">Hydrolase</keyword>
<dbReference type="InterPro" id="IPR006674">
    <property type="entry name" value="HD_domain"/>
</dbReference>
<protein>
    <recommendedName>
        <fullName evidence="10">Multifunctional CCA protein</fullName>
    </recommendedName>
    <domain>
        <recommendedName>
            <fullName evidence="10">CCA-adding enzyme</fullName>
            <ecNumber evidence="10">2.7.7.72</ecNumber>
        </recommendedName>
        <alternativeName>
            <fullName evidence="10">CCA tRNA nucleotidyltransferase</fullName>
        </alternativeName>
        <alternativeName>
            <fullName evidence="10">tRNA CCA-pyrophosphorylase</fullName>
        </alternativeName>
        <alternativeName>
            <fullName evidence="10">tRNA adenylyl-/cytidylyl-transferase</fullName>
        </alternativeName>
        <alternativeName>
            <fullName evidence="10">tRNA nucleotidyltransferase</fullName>
        </alternativeName>
        <alternativeName>
            <fullName evidence="10">tRNA-NT</fullName>
        </alternativeName>
    </domain>
    <domain>
        <recommendedName>
            <fullName evidence="10">2'-nucleotidase</fullName>
            <ecNumber evidence="10">3.1.3.-</ecNumber>
        </recommendedName>
    </domain>
    <domain>
        <recommendedName>
            <fullName evidence="10">2',3'-cyclic phosphodiesterase</fullName>
            <ecNumber evidence="10">3.1.4.-</ecNumber>
        </recommendedName>
    </domain>
    <domain>
        <recommendedName>
            <fullName evidence="10">Phosphatase</fullName>
        </recommendedName>
    </domain>
</protein>
<feature type="binding site" evidence="10">
    <location>
        <position position="21"/>
    </location>
    <ligand>
        <name>Mg(2+)</name>
        <dbReference type="ChEBI" id="CHEBI:18420"/>
    </ligand>
</feature>
<dbReference type="STRING" id="295108.HT99x_02779"/>
<comment type="caution">
    <text evidence="12">The sequence shown here is derived from an EMBL/GenBank/DDBJ whole genome shotgun (WGS) entry which is preliminary data.</text>
</comment>
<keyword evidence="8 10" id="KW-0460">Magnesium</keyword>
<dbReference type="SUPFAM" id="SSF81301">
    <property type="entry name" value="Nucleotidyltransferase"/>
    <property type="match status" value="1"/>
</dbReference>
<evidence type="ECO:0000256" key="2">
    <source>
        <dbReference type="ARBA" id="ARBA00022694"/>
    </source>
</evidence>
<evidence type="ECO:0000256" key="3">
    <source>
        <dbReference type="ARBA" id="ARBA00022695"/>
    </source>
</evidence>
<comment type="catalytic activity">
    <reaction evidence="10">
        <text>a tRNA precursor + 2 CTP + ATP = a tRNA with a 3' CCA end + 3 diphosphate</text>
        <dbReference type="Rhea" id="RHEA:14433"/>
        <dbReference type="Rhea" id="RHEA-COMP:10465"/>
        <dbReference type="Rhea" id="RHEA-COMP:10468"/>
        <dbReference type="ChEBI" id="CHEBI:30616"/>
        <dbReference type="ChEBI" id="CHEBI:33019"/>
        <dbReference type="ChEBI" id="CHEBI:37563"/>
        <dbReference type="ChEBI" id="CHEBI:74896"/>
        <dbReference type="ChEBI" id="CHEBI:83071"/>
        <dbReference type="EC" id="2.7.7.72"/>
    </reaction>
</comment>
<dbReference type="RefSeq" id="WP_075067379.1">
    <property type="nucleotide sequence ID" value="NZ_LKAJ02000001.1"/>
</dbReference>
<feature type="binding site" evidence="10">
    <location>
        <position position="8"/>
    </location>
    <ligand>
        <name>CTP</name>
        <dbReference type="ChEBI" id="CHEBI:37563"/>
    </ligand>
</feature>
<keyword evidence="10" id="KW-0533">Nickel</keyword>
<feature type="binding site" evidence="10">
    <location>
        <position position="23"/>
    </location>
    <ligand>
        <name>Mg(2+)</name>
        <dbReference type="ChEBI" id="CHEBI:18420"/>
    </ligand>
</feature>
<proteinExistence type="inferred from homology"/>
<feature type="binding site" evidence="10">
    <location>
        <position position="11"/>
    </location>
    <ligand>
        <name>CTP</name>
        <dbReference type="ChEBI" id="CHEBI:37563"/>
    </ligand>
</feature>
<reference evidence="13" key="3">
    <citation type="submission" date="2021-06" db="EMBL/GenBank/DDBJ databases">
        <title>Genomic Description and Analysis of Intracellular Bacteria, Candidatus Berkiella cookevillensis and Candidatus Berkiella aquae.</title>
        <authorList>
            <person name="Kidane D.T."/>
            <person name="Mehari Y.T."/>
            <person name="Rice F.C."/>
            <person name="Arivett B.A."/>
            <person name="Farone A.L."/>
            <person name="Berk S.G."/>
            <person name="Farone M.B."/>
        </authorList>
    </citation>
    <scope>NUCLEOTIDE SEQUENCE</scope>
    <source>
        <strain evidence="13">HT99</strain>
    </source>
</reference>
<keyword evidence="10" id="KW-0511">Multifunctional enzyme</keyword>
<dbReference type="InterPro" id="IPR050124">
    <property type="entry name" value="tRNA_CCA-adding_enzyme"/>
</dbReference>
<keyword evidence="14" id="KW-1185">Reference proteome</keyword>
<comment type="domain">
    <text evidence="10">Comprises two domains: an N-terminal domain containing the nucleotidyltransferase activity and a C-terminal HD domain associated with both phosphodiesterase and phosphatase activities.</text>
</comment>
<dbReference type="HAMAP" id="MF_01261">
    <property type="entry name" value="CCA_bact_type1"/>
    <property type="match status" value="1"/>
</dbReference>
<dbReference type="GO" id="GO:0004810">
    <property type="term" value="F:CCA tRNA nucleotidyltransferase activity"/>
    <property type="evidence" value="ECO:0007669"/>
    <property type="project" value="UniProtKB-UniRule"/>
</dbReference>
<evidence type="ECO:0000313" key="13">
    <source>
        <dbReference type="EMBL" id="MCS5709841.1"/>
    </source>
</evidence>